<accession>A0A4Q5LGD7</accession>
<protein>
    <submittedName>
        <fullName evidence="2">Uncharacterized protein</fullName>
    </submittedName>
</protein>
<dbReference type="AlphaFoldDB" id="A0A4Q5LGD7"/>
<feature type="transmembrane region" description="Helical" evidence="1">
    <location>
        <begin position="194"/>
        <end position="213"/>
    </location>
</feature>
<dbReference type="EMBL" id="SEWE01000013">
    <property type="protein sequence ID" value="RYU80464.1"/>
    <property type="molecule type" value="Genomic_DNA"/>
</dbReference>
<feature type="transmembrane region" description="Helical" evidence="1">
    <location>
        <begin position="109"/>
        <end position="132"/>
    </location>
</feature>
<organism evidence="2 3">
    <name type="scientific">Hymenobacter persicinus</name>
    <dbReference type="NCBI Taxonomy" id="2025506"/>
    <lineage>
        <taxon>Bacteria</taxon>
        <taxon>Pseudomonadati</taxon>
        <taxon>Bacteroidota</taxon>
        <taxon>Cytophagia</taxon>
        <taxon>Cytophagales</taxon>
        <taxon>Hymenobacteraceae</taxon>
        <taxon>Hymenobacter</taxon>
    </lineage>
</organism>
<keyword evidence="1" id="KW-1133">Transmembrane helix</keyword>
<dbReference type="RefSeq" id="WP_129920654.1">
    <property type="nucleotide sequence ID" value="NZ_SEWE01000013.1"/>
</dbReference>
<keyword evidence="3" id="KW-1185">Reference proteome</keyword>
<proteinExistence type="predicted"/>
<evidence type="ECO:0000256" key="1">
    <source>
        <dbReference type="SAM" id="Phobius"/>
    </source>
</evidence>
<name>A0A4Q5LGD7_9BACT</name>
<keyword evidence="1" id="KW-0812">Transmembrane</keyword>
<gene>
    <name evidence="2" type="ORF">EWM57_08190</name>
</gene>
<sequence>MSDATGAESGGRSAKTFITAFNSTVIYLLTYLLLQGLYQAATVRMARRLGIPGTWHVSSITFSITDAEWWRLAVLAVYGIGPAVCAVVGLLAALWFWQRARLQRGLLKLVLLWTALHACNLVLGALVGDTFVENWAWYIPSWLFLAGNGPNVALAVVAALLQLAIGYFAAVAFLQSHDSITLMQYSNRPQLIRAGILAPWVVGSLVLTALKWPELSRNELFHFLTMGLLLVPMALHSAREPFDLTLPKSQKTRLSWTLLVVALVLAAAWRVMLAPGLQF</sequence>
<comment type="caution">
    <text evidence="2">The sequence shown here is derived from an EMBL/GenBank/DDBJ whole genome shotgun (WGS) entry which is preliminary data.</text>
</comment>
<reference evidence="2 3" key="1">
    <citation type="submission" date="2019-02" db="EMBL/GenBank/DDBJ databases">
        <title>Bacterial novel species isolated from soil.</title>
        <authorList>
            <person name="Jung H.-Y."/>
        </authorList>
    </citation>
    <scope>NUCLEOTIDE SEQUENCE [LARGE SCALE GENOMIC DNA]</scope>
    <source>
        <strain evidence="2 3">1-3-3-3</strain>
    </source>
</reference>
<keyword evidence="1" id="KW-0472">Membrane</keyword>
<feature type="transmembrane region" description="Helical" evidence="1">
    <location>
        <begin position="219"/>
        <end position="235"/>
    </location>
</feature>
<dbReference type="OrthoDB" id="877309at2"/>
<evidence type="ECO:0000313" key="3">
    <source>
        <dbReference type="Proteomes" id="UP000294155"/>
    </source>
</evidence>
<feature type="transmembrane region" description="Helical" evidence="1">
    <location>
        <begin position="152"/>
        <end position="174"/>
    </location>
</feature>
<feature type="transmembrane region" description="Helical" evidence="1">
    <location>
        <begin position="256"/>
        <end position="277"/>
    </location>
</feature>
<dbReference type="Proteomes" id="UP000294155">
    <property type="component" value="Unassembled WGS sequence"/>
</dbReference>
<feature type="transmembrane region" description="Helical" evidence="1">
    <location>
        <begin position="16"/>
        <end position="34"/>
    </location>
</feature>
<evidence type="ECO:0000313" key="2">
    <source>
        <dbReference type="EMBL" id="RYU80464.1"/>
    </source>
</evidence>
<feature type="transmembrane region" description="Helical" evidence="1">
    <location>
        <begin position="70"/>
        <end position="97"/>
    </location>
</feature>